<comment type="caution">
    <text evidence="11">The sequence shown here is derived from an EMBL/GenBank/DDBJ whole genome shotgun (WGS) entry which is preliminary data.</text>
</comment>
<dbReference type="PROSITE" id="PS51318">
    <property type="entry name" value="TAT"/>
    <property type="match status" value="1"/>
</dbReference>
<dbReference type="InterPro" id="IPR002937">
    <property type="entry name" value="Amino_oxidase"/>
</dbReference>
<keyword evidence="12" id="KW-1185">Reference proteome</keyword>
<evidence type="ECO:0000256" key="2">
    <source>
        <dbReference type="ARBA" id="ARBA00005833"/>
    </source>
</evidence>
<dbReference type="Proteomes" id="UP000645462">
    <property type="component" value="Unassembled WGS sequence"/>
</dbReference>
<evidence type="ECO:0000259" key="10">
    <source>
        <dbReference type="Pfam" id="PF01593"/>
    </source>
</evidence>
<evidence type="ECO:0000313" key="11">
    <source>
        <dbReference type="EMBL" id="GGC12024.1"/>
    </source>
</evidence>
<comment type="similarity">
    <text evidence="3">Belongs to the flavin monoamine oxidase family.</text>
</comment>
<dbReference type="InterPro" id="IPR006311">
    <property type="entry name" value="TAT_signal"/>
</dbReference>
<feature type="chain" id="PRO_5045791852" description="Tryptophan 2-monooxygenase" evidence="9">
    <location>
        <begin position="27"/>
        <end position="408"/>
    </location>
</feature>
<dbReference type="RefSeq" id="WP_188482941.1">
    <property type="nucleotide sequence ID" value="NZ_BMFC01000009.1"/>
</dbReference>
<dbReference type="PANTHER" id="PTHR10742:SF386">
    <property type="entry name" value="LYSINE-SPECIFIC HISTONE DEMETHYLASE 1A"/>
    <property type="match status" value="1"/>
</dbReference>
<evidence type="ECO:0000256" key="9">
    <source>
        <dbReference type="SAM" id="SignalP"/>
    </source>
</evidence>
<comment type="similarity">
    <text evidence="2">Belongs to the tryptophan 2-monooxygenase family.</text>
</comment>
<dbReference type="SUPFAM" id="SSF54373">
    <property type="entry name" value="FAD-linked reductases, C-terminal domain"/>
    <property type="match status" value="1"/>
</dbReference>
<dbReference type="PRINTS" id="PR00419">
    <property type="entry name" value="ADXRDTASE"/>
</dbReference>
<organism evidence="11 12">
    <name type="scientific">Marivita lacus</name>
    <dbReference type="NCBI Taxonomy" id="1323742"/>
    <lineage>
        <taxon>Bacteria</taxon>
        <taxon>Pseudomonadati</taxon>
        <taxon>Pseudomonadota</taxon>
        <taxon>Alphaproteobacteria</taxon>
        <taxon>Rhodobacterales</taxon>
        <taxon>Roseobacteraceae</taxon>
        <taxon>Marivita</taxon>
    </lineage>
</organism>
<feature type="domain" description="Amine oxidase" evidence="10">
    <location>
        <begin position="35"/>
        <end position="102"/>
    </location>
</feature>
<keyword evidence="9" id="KW-0732">Signal</keyword>
<evidence type="ECO:0000256" key="5">
    <source>
        <dbReference type="ARBA" id="ARBA00017871"/>
    </source>
</evidence>
<feature type="domain" description="Amine oxidase" evidence="10">
    <location>
        <begin position="221"/>
        <end position="406"/>
    </location>
</feature>
<dbReference type="Gene3D" id="3.50.50.60">
    <property type="entry name" value="FAD/NAD(P)-binding domain"/>
    <property type="match status" value="2"/>
</dbReference>
<comment type="pathway">
    <text evidence="1">Plant hormone metabolism; auxin biosynthesis.</text>
</comment>
<feature type="signal peptide" evidence="9">
    <location>
        <begin position="1"/>
        <end position="26"/>
    </location>
</feature>
<evidence type="ECO:0000256" key="8">
    <source>
        <dbReference type="ARBA" id="ARBA00047321"/>
    </source>
</evidence>
<accession>A0ABQ1KYL2</accession>
<keyword evidence="7" id="KW-0073">Auxin biosynthesis</keyword>
<gene>
    <name evidence="11" type="ORF">GCM10011363_30800</name>
</gene>
<evidence type="ECO:0000256" key="6">
    <source>
        <dbReference type="ARBA" id="ARBA00023002"/>
    </source>
</evidence>
<evidence type="ECO:0000256" key="3">
    <source>
        <dbReference type="ARBA" id="ARBA00005995"/>
    </source>
</evidence>
<proteinExistence type="inferred from homology"/>
<evidence type="ECO:0000256" key="1">
    <source>
        <dbReference type="ARBA" id="ARBA00004814"/>
    </source>
</evidence>
<reference evidence="12" key="1">
    <citation type="journal article" date="2019" name="Int. J. Syst. Evol. Microbiol.">
        <title>The Global Catalogue of Microorganisms (GCM) 10K type strain sequencing project: providing services to taxonomists for standard genome sequencing and annotation.</title>
        <authorList>
            <consortium name="The Broad Institute Genomics Platform"/>
            <consortium name="The Broad Institute Genome Sequencing Center for Infectious Disease"/>
            <person name="Wu L."/>
            <person name="Ma J."/>
        </authorList>
    </citation>
    <scope>NUCLEOTIDE SEQUENCE [LARGE SCALE GENOMIC DNA]</scope>
    <source>
        <strain evidence="12">CGMCC 1.12478</strain>
    </source>
</reference>
<name>A0ABQ1KYL2_9RHOB</name>
<dbReference type="Gene3D" id="3.90.660.10">
    <property type="match status" value="1"/>
</dbReference>
<comment type="catalytic activity">
    <reaction evidence="8">
        <text>L-tryptophan + O2 = indole-3-acetamide + CO2 + H2O</text>
        <dbReference type="Rhea" id="RHEA:16165"/>
        <dbReference type="ChEBI" id="CHEBI:15377"/>
        <dbReference type="ChEBI" id="CHEBI:15379"/>
        <dbReference type="ChEBI" id="CHEBI:16031"/>
        <dbReference type="ChEBI" id="CHEBI:16526"/>
        <dbReference type="ChEBI" id="CHEBI:57912"/>
        <dbReference type="EC" id="1.13.12.3"/>
    </reaction>
</comment>
<evidence type="ECO:0000256" key="4">
    <source>
        <dbReference type="ARBA" id="ARBA00012535"/>
    </source>
</evidence>
<dbReference type="PANTHER" id="PTHR10742">
    <property type="entry name" value="FLAVIN MONOAMINE OXIDASE"/>
    <property type="match status" value="1"/>
</dbReference>
<evidence type="ECO:0000256" key="7">
    <source>
        <dbReference type="ARBA" id="ARBA00023070"/>
    </source>
</evidence>
<dbReference type="EC" id="1.13.12.3" evidence="4"/>
<feature type="domain" description="Amine oxidase" evidence="10">
    <location>
        <begin position="117"/>
        <end position="197"/>
    </location>
</feature>
<protein>
    <recommendedName>
        <fullName evidence="5">Tryptophan 2-monooxygenase</fullName>
        <ecNumber evidence="4">1.13.12.3</ecNumber>
    </recommendedName>
</protein>
<keyword evidence="6" id="KW-0560">Oxidoreductase</keyword>
<dbReference type="InterPro" id="IPR050281">
    <property type="entry name" value="Flavin_monoamine_oxidase"/>
</dbReference>
<dbReference type="Pfam" id="PF01593">
    <property type="entry name" value="Amino_oxidase"/>
    <property type="match status" value="3"/>
</dbReference>
<dbReference type="InterPro" id="IPR036188">
    <property type="entry name" value="FAD/NAD-bd_sf"/>
</dbReference>
<dbReference type="EMBL" id="BMFC01000009">
    <property type="protein sequence ID" value="GGC12024.1"/>
    <property type="molecule type" value="Genomic_DNA"/>
</dbReference>
<evidence type="ECO:0000313" key="12">
    <source>
        <dbReference type="Proteomes" id="UP000645462"/>
    </source>
</evidence>
<dbReference type="SUPFAM" id="SSF51905">
    <property type="entry name" value="FAD/NAD(P)-binding domain"/>
    <property type="match status" value="2"/>
</dbReference>
<sequence>MDRRHLLTTAAAAVTVAASAPHSAHAQSLPALTGYLRTNWSRDPFSHGAYSYIARGASRADVLELGRPVDSLLFFAGEATHPAYNSTVHAAYESGLDTADAVAETGARAVAIIGAGISGLTAARRLAEAGISVTLFEARDRIGGRIWTDHSLGLPLDLGASWLHGDEDNPLVALAASRGMRSVVTDDDYIARGAGGRRLRDRDLPDWFEDVMTIQQDYGASENQINWSAYEDDSDYDGDDRLFPGGYTRILGSADPAIDLRLGTEVRSVRAHDGSVQLASGAGSLGRFDAVIVTVPLGVLKQQRIAFSPPLPEAKQIAIDRLGYGLLDKLYMQFDEVFWDAGATWILTPETGLPRGQFNQWLNLAPVLDAPVLVGFNGAQPARDLAGLSDEDILSRAMQVLSGAYPSP</sequence>